<reference evidence="3" key="1">
    <citation type="submission" date="2018-05" db="EMBL/GenBank/DDBJ databases">
        <title>Leptospira yasudae sp. nov. and Leptospira stimsonii sp. nov., two pathogenic species of the genus Leptospira isolated from environmental sources.</title>
        <authorList>
            <person name="Casanovas-Massana A."/>
            <person name="Hamond C."/>
            <person name="Santos L.A."/>
            <person name="Hacker K.P."/>
            <person name="Balassiano I."/>
            <person name="Medeiros M.A."/>
            <person name="Reis M.G."/>
            <person name="Ko A.I."/>
            <person name="Wunder E.A."/>
        </authorList>
    </citation>
    <scope>NUCLEOTIDE SEQUENCE [LARGE SCALE GENOMIC DNA]</scope>
    <source>
        <strain evidence="3">B21</strain>
    </source>
</reference>
<keyword evidence="3" id="KW-1185">Reference proteome</keyword>
<name>A0ABX9LXI7_9LEPT</name>
<evidence type="ECO:0008006" key="4">
    <source>
        <dbReference type="Google" id="ProtNLM"/>
    </source>
</evidence>
<protein>
    <recommendedName>
        <fullName evidence="4">SpoVT-AbrB domain-containing protein</fullName>
    </recommendedName>
</protein>
<organism evidence="2 3">
    <name type="scientific">Leptospira yasudae</name>
    <dbReference type="NCBI Taxonomy" id="2202201"/>
    <lineage>
        <taxon>Bacteria</taxon>
        <taxon>Pseudomonadati</taxon>
        <taxon>Spirochaetota</taxon>
        <taxon>Spirochaetia</taxon>
        <taxon>Leptospirales</taxon>
        <taxon>Leptospiraceae</taxon>
        <taxon>Leptospira</taxon>
    </lineage>
</organism>
<comment type="caution">
    <text evidence="2">The sequence shown here is derived from an EMBL/GenBank/DDBJ whole genome shotgun (WGS) entry which is preliminary data.</text>
</comment>
<sequence length="128" mass="15026">MQIFQTQLWAIRSRMRVTIPKRAVDCLDRTAFRARAALSAPIPRASCLRSTSPFQPLGDFRFNRYRKRMKELCSFSTKKTAKHRIEPDKDVFKRIISFQKDGLGSTMVKSESGERKRNASRFRRLDRI</sequence>
<evidence type="ECO:0000313" key="2">
    <source>
        <dbReference type="EMBL" id="RHX77528.1"/>
    </source>
</evidence>
<evidence type="ECO:0000256" key="1">
    <source>
        <dbReference type="SAM" id="MobiDB-lite"/>
    </source>
</evidence>
<proteinExistence type="predicted"/>
<dbReference type="EMBL" id="QHCR01000014">
    <property type="protein sequence ID" value="RHX77528.1"/>
    <property type="molecule type" value="Genomic_DNA"/>
</dbReference>
<reference evidence="2 3" key="2">
    <citation type="journal article" date="2020" name="Int. J. Syst. Evol. Microbiol.">
        <title>Leptospira yasudae sp. nov. and Leptospira stimsonii sp. nov., two new species of the pathogenic group isolated from environmental sources.</title>
        <authorList>
            <person name="Casanovas-Massana A."/>
            <person name="Hamond C."/>
            <person name="Santos L.A."/>
            <person name="de Oliveira D."/>
            <person name="Hacker K.P."/>
            <person name="Balassiano I."/>
            <person name="Costa F."/>
            <person name="Medeiros M.A."/>
            <person name="Reis M.G."/>
            <person name="Ko A.I."/>
            <person name="Wunder E.A."/>
        </authorList>
    </citation>
    <scope>NUCLEOTIDE SEQUENCE [LARGE SCALE GENOMIC DNA]</scope>
    <source>
        <strain evidence="2 3">B21</strain>
    </source>
</reference>
<feature type="compositionally biased region" description="Basic and acidic residues" evidence="1">
    <location>
        <begin position="111"/>
        <end position="128"/>
    </location>
</feature>
<evidence type="ECO:0000313" key="3">
    <source>
        <dbReference type="Proteomes" id="UP000285569"/>
    </source>
</evidence>
<dbReference type="Proteomes" id="UP000285569">
    <property type="component" value="Unassembled WGS sequence"/>
</dbReference>
<gene>
    <name evidence="2" type="ORF">DLM77_20650</name>
</gene>
<feature type="region of interest" description="Disordered" evidence="1">
    <location>
        <begin position="106"/>
        <end position="128"/>
    </location>
</feature>
<accession>A0ABX9LXI7</accession>